<organism evidence="2">
    <name type="scientific">Solibacter usitatus (strain Ellin6076)</name>
    <dbReference type="NCBI Taxonomy" id="234267"/>
    <lineage>
        <taxon>Bacteria</taxon>
        <taxon>Pseudomonadati</taxon>
        <taxon>Acidobacteriota</taxon>
        <taxon>Terriglobia</taxon>
        <taxon>Bryobacterales</taxon>
        <taxon>Solibacteraceae</taxon>
        <taxon>Candidatus Solibacter</taxon>
    </lineage>
</organism>
<dbReference type="eggNOG" id="COG2318">
    <property type="taxonomic scope" value="Bacteria"/>
</dbReference>
<feature type="domain" description="DinB-like" evidence="1">
    <location>
        <begin position="18"/>
        <end position="150"/>
    </location>
</feature>
<gene>
    <name evidence="2" type="ordered locus">Acid_2146</name>
</gene>
<evidence type="ECO:0000313" key="2">
    <source>
        <dbReference type="EMBL" id="ABJ83136.1"/>
    </source>
</evidence>
<protein>
    <recommendedName>
        <fullName evidence="1">DinB-like domain-containing protein</fullName>
    </recommendedName>
</protein>
<name>Q026D3_SOLUE</name>
<dbReference type="EMBL" id="CP000473">
    <property type="protein sequence ID" value="ABJ83136.1"/>
    <property type="molecule type" value="Genomic_DNA"/>
</dbReference>
<dbReference type="InterPro" id="IPR024775">
    <property type="entry name" value="DinB-like"/>
</dbReference>
<dbReference type="InParanoid" id="Q026D3"/>
<dbReference type="HOGENOM" id="CLU_1601608_0_0_0"/>
<dbReference type="SUPFAM" id="SSF109854">
    <property type="entry name" value="DinB/YfiT-like putative metalloenzymes"/>
    <property type="match status" value="1"/>
</dbReference>
<dbReference type="Pfam" id="PF12867">
    <property type="entry name" value="DinB_2"/>
    <property type="match status" value="1"/>
</dbReference>
<dbReference type="OrthoDB" id="267642at2"/>
<dbReference type="InterPro" id="IPR034660">
    <property type="entry name" value="DinB/YfiT-like"/>
</dbReference>
<dbReference type="AlphaFoldDB" id="Q026D3"/>
<accession>Q026D3</accession>
<sequence>MQTKDAIQFALTVSDGAVLKMIDKMSGAPTTFPTPNGGCHPLWVLGHLAIVEGMVPEVLFGNANPVGEWQKYFGENSQPVDDASAYPPFAEVRAKYVELRARNLEILDSLSEQDLDRPTKAPPKGREREFATFGSSFLVIALHQMLHRSHVTDAIRASGRAATAAG</sequence>
<dbReference type="Gene3D" id="1.20.120.450">
    <property type="entry name" value="dinb family like domain"/>
    <property type="match status" value="1"/>
</dbReference>
<dbReference type="STRING" id="234267.Acid_2146"/>
<dbReference type="KEGG" id="sus:Acid_2146"/>
<proteinExistence type="predicted"/>
<evidence type="ECO:0000259" key="1">
    <source>
        <dbReference type="Pfam" id="PF12867"/>
    </source>
</evidence>
<reference evidence="2" key="1">
    <citation type="submission" date="2006-10" db="EMBL/GenBank/DDBJ databases">
        <title>Complete sequence of Solibacter usitatus Ellin6076.</title>
        <authorList>
            <consortium name="US DOE Joint Genome Institute"/>
            <person name="Copeland A."/>
            <person name="Lucas S."/>
            <person name="Lapidus A."/>
            <person name="Barry K."/>
            <person name="Detter J.C."/>
            <person name="Glavina del Rio T."/>
            <person name="Hammon N."/>
            <person name="Israni S."/>
            <person name="Dalin E."/>
            <person name="Tice H."/>
            <person name="Pitluck S."/>
            <person name="Thompson L.S."/>
            <person name="Brettin T."/>
            <person name="Bruce D."/>
            <person name="Han C."/>
            <person name="Tapia R."/>
            <person name="Gilna P."/>
            <person name="Schmutz J."/>
            <person name="Larimer F."/>
            <person name="Land M."/>
            <person name="Hauser L."/>
            <person name="Kyrpides N."/>
            <person name="Mikhailova N."/>
            <person name="Janssen P.H."/>
            <person name="Kuske C.R."/>
            <person name="Richardson P."/>
        </authorList>
    </citation>
    <scope>NUCLEOTIDE SEQUENCE</scope>
    <source>
        <strain evidence="2">Ellin6076</strain>
    </source>
</reference>